<dbReference type="Pfam" id="PF00455">
    <property type="entry name" value="DeoRC"/>
    <property type="match status" value="1"/>
</dbReference>
<dbReference type="PANTHER" id="PTHR30363">
    <property type="entry name" value="HTH-TYPE TRANSCRIPTIONAL REGULATOR SRLR-RELATED"/>
    <property type="match status" value="1"/>
</dbReference>
<reference evidence="9 10" key="1">
    <citation type="journal article" date="2016" name="Front. Microbiol.">
        <title>Comprehensive Phylogenetic Analysis of Bovine Non-aureus Staphylococci Species Based on Whole-Genome Sequencing.</title>
        <authorList>
            <person name="Naushad S."/>
            <person name="Barkema H.W."/>
            <person name="Luby C."/>
            <person name="Condas L.A."/>
            <person name="Nobrega D.B."/>
            <person name="Carson D.A."/>
            <person name="De Buck J."/>
        </authorList>
    </citation>
    <scope>NUCLEOTIDE SEQUENCE [LARGE SCALE GENOMIC DNA]</scope>
    <source>
        <strain evidence="9 10">SNUC 2993</strain>
    </source>
</reference>
<dbReference type="GO" id="GO:0003700">
    <property type="term" value="F:DNA-binding transcription factor activity"/>
    <property type="evidence" value="ECO:0007669"/>
    <property type="project" value="InterPro"/>
</dbReference>
<evidence type="ECO:0000313" key="9">
    <source>
        <dbReference type="EMBL" id="PTI51993.1"/>
    </source>
</evidence>
<comment type="caution">
    <text evidence="9">The sequence shown here is derived from an EMBL/GenBank/DDBJ whole genome shotgun (WGS) entry which is preliminary data.</text>
</comment>
<dbReference type="PRINTS" id="PR00037">
    <property type="entry name" value="HTHLACR"/>
</dbReference>
<dbReference type="GO" id="GO:0005988">
    <property type="term" value="P:lactose metabolic process"/>
    <property type="evidence" value="ECO:0007669"/>
    <property type="project" value="UniProtKB-KW"/>
</dbReference>
<dbReference type="InterPro" id="IPR014036">
    <property type="entry name" value="DeoR-like_C"/>
</dbReference>
<proteinExistence type="predicted"/>
<keyword evidence="5" id="KW-0238">DNA-binding</keyword>
<dbReference type="InterPro" id="IPR036388">
    <property type="entry name" value="WH-like_DNA-bd_sf"/>
</dbReference>
<evidence type="ECO:0000259" key="8">
    <source>
        <dbReference type="PROSITE" id="PS51000"/>
    </source>
</evidence>
<dbReference type="PANTHER" id="PTHR30363:SF4">
    <property type="entry name" value="GLYCEROL-3-PHOSPHATE REGULON REPRESSOR"/>
    <property type="match status" value="1"/>
</dbReference>
<dbReference type="PROSITE" id="PS00894">
    <property type="entry name" value="HTH_DEOR_1"/>
    <property type="match status" value="1"/>
</dbReference>
<dbReference type="Gene3D" id="1.10.10.10">
    <property type="entry name" value="Winged helix-like DNA-binding domain superfamily/Winged helix DNA-binding domain"/>
    <property type="match status" value="1"/>
</dbReference>
<organism evidence="9 10">
    <name type="scientific">Staphylococcus warneri</name>
    <dbReference type="NCBI Taxonomy" id="1292"/>
    <lineage>
        <taxon>Bacteria</taxon>
        <taxon>Bacillati</taxon>
        <taxon>Bacillota</taxon>
        <taxon>Bacilli</taxon>
        <taxon>Bacillales</taxon>
        <taxon>Staphylococcaceae</taxon>
        <taxon>Staphylococcus</taxon>
    </lineage>
</organism>
<evidence type="ECO:0000256" key="2">
    <source>
        <dbReference type="ARBA" id="ARBA00022491"/>
    </source>
</evidence>
<protein>
    <recommendedName>
        <fullName evidence="1">Lactose phosphotransferase system repressor</fullName>
    </recommendedName>
</protein>
<dbReference type="SUPFAM" id="SSF100950">
    <property type="entry name" value="NagB/RpiA/CoA transferase-like"/>
    <property type="match status" value="1"/>
</dbReference>
<dbReference type="Gene3D" id="3.40.50.1360">
    <property type="match status" value="1"/>
</dbReference>
<dbReference type="EMBL" id="PZEV01000006">
    <property type="protein sequence ID" value="PTI51993.1"/>
    <property type="molecule type" value="Genomic_DNA"/>
</dbReference>
<dbReference type="STRING" id="1194526.A284_03500"/>
<sequence>MNKHDRLDAIAKLVNKKGTVRTNEIVDGLNVSDMTVRRDLVELENQGILTKIHGGARSNSTFQYKEMSHKEKHTHQMEEKRYIAKKAISLIEDGDTLFLGPGTTVEILAEEINHHSLTVITNCLPVYKILLEKQTTNFRVYLLGGEMRHLTEAFVGEMANTILEKLRFSKMFFSSNGVKNGVVMTSSMDEAYTQQLALEHSIEKYLLIDHSKVGKEDFTSFCHLDDLTAVVMDVTDNEKLDQIKSYIEVVE</sequence>
<dbReference type="SUPFAM" id="SSF46785">
    <property type="entry name" value="Winged helix' DNA-binding domain"/>
    <property type="match status" value="1"/>
</dbReference>
<evidence type="ECO:0000256" key="5">
    <source>
        <dbReference type="ARBA" id="ARBA00023125"/>
    </source>
</evidence>
<keyword evidence="4" id="KW-0805">Transcription regulation</keyword>
<dbReference type="AlphaFoldDB" id="A0A2T4Q2F6"/>
<evidence type="ECO:0000256" key="3">
    <source>
        <dbReference type="ARBA" id="ARBA00022736"/>
    </source>
</evidence>
<dbReference type="RefSeq" id="WP_002450497.1">
    <property type="nucleotide sequence ID" value="NZ_CP054017.1"/>
</dbReference>
<dbReference type="PROSITE" id="PS51000">
    <property type="entry name" value="HTH_DEOR_2"/>
    <property type="match status" value="1"/>
</dbReference>
<evidence type="ECO:0000256" key="4">
    <source>
        <dbReference type="ARBA" id="ARBA00023015"/>
    </source>
</evidence>
<dbReference type="GO" id="GO:0003677">
    <property type="term" value="F:DNA binding"/>
    <property type="evidence" value="ECO:0007669"/>
    <property type="project" value="UniProtKB-KW"/>
</dbReference>
<name>A0A2T4Q2F6_STAWA</name>
<evidence type="ECO:0000256" key="7">
    <source>
        <dbReference type="ARBA" id="ARBA00024937"/>
    </source>
</evidence>
<keyword evidence="2" id="KW-0678">Repressor</keyword>
<dbReference type="Pfam" id="PF08220">
    <property type="entry name" value="HTH_DeoR"/>
    <property type="match status" value="1"/>
</dbReference>
<dbReference type="InterPro" id="IPR001034">
    <property type="entry name" value="DeoR_HTH"/>
</dbReference>
<dbReference type="SMART" id="SM00420">
    <property type="entry name" value="HTH_DEOR"/>
    <property type="match status" value="1"/>
</dbReference>
<dbReference type="SMART" id="SM01134">
    <property type="entry name" value="DeoRC"/>
    <property type="match status" value="1"/>
</dbReference>
<dbReference type="InterPro" id="IPR018356">
    <property type="entry name" value="Tscrpt_reg_HTH_DeoR_CS"/>
</dbReference>
<dbReference type="InterPro" id="IPR037171">
    <property type="entry name" value="NagB/RpiA_transferase-like"/>
</dbReference>
<accession>A0A2T4Q2F6</accession>
<feature type="domain" description="HTH deoR-type" evidence="8">
    <location>
        <begin position="3"/>
        <end position="58"/>
    </location>
</feature>
<keyword evidence="3" id="KW-0423">Lactose metabolism</keyword>
<evidence type="ECO:0000256" key="1">
    <source>
        <dbReference type="ARBA" id="ARBA00021390"/>
    </source>
</evidence>
<evidence type="ECO:0000313" key="10">
    <source>
        <dbReference type="Proteomes" id="UP000240717"/>
    </source>
</evidence>
<keyword evidence="6" id="KW-0804">Transcription</keyword>
<gene>
    <name evidence="9" type="ORF">BU085_02785</name>
</gene>
<dbReference type="InterPro" id="IPR036390">
    <property type="entry name" value="WH_DNA-bd_sf"/>
</dbReference>
<evidence type="ECO:0000256" key="6">
    <source>
        <dbReference type="ARBA" id="ARBA00023163"/>
    </source>
</evidence>
<dbReference type="Proteomes" id="UP000240717">
    <property type="component" value="Unassembled WGS sequence"/>
</dbReference>
<comment type="function">
    <text evidence="7">Repressor of the lactose catabolism operon. Galactose-6-phosphate is the inducer.</text>
</comment>
<dbReference type="InterPro" id="IPR050313">
    <property type="entry name" value="Carb_Metab_HTH_regulators"/>
</dbReference>